<keyword evidence="5" id="KW-1185">Reference proteome</keyword>
<dbReference type="AlphaFoldDB" id="A0AAD3DLX7"/>
<dbReference type="Proteomes" id="UP001054857">
    <property type="component" value="Unassembled WGS sequence"/>
</dbReference>
<evidence type="ECO:0000259" key="3">
    <source>
        <dbReference type="Pfam" id="PF21771"/>
    </source>
</evidence>
<feature type="coiled-coil region" evidence="2">
    <location>
        <begin position="479"/>
        <end position="548"/>
    </location>
</feature>
<evidence type="ECO:0000313" key="4">
    <source>
        <dbReference type="EMBL" id="GFR42867.1"/>
    </source>
</evidence>
<feature type="coiled-coil region" evidence="2">
    <location>
        <begin position="49"/>
        <end position="76"/>
    </location>
</feature>
<dbReference type="EMBL" id="BMAR01000004">
    <property type="protein sequence ID" value="GFR42867.1"/>
    <property type="molecule type" value="Genomic_DNA"/>
</dbReference>
<protein>
    <recommendedName>
        <fullName evidence="3">Cilia- and flagella-associated protein 58 central coiled coil domain-containing protein</fullName>
    </recommendedName>
</protein>
<feature type="coiled-coil region" evidence="2">
    <location>
        <begin position="100"/>
        <end position="191"/>
    </location>
</feature>
<dbReference type="Pfam" id="PF21771">
    <property type="entry name" value="CFAP58_CC"/>
    <property type="match status" value="1"/>
</dbReference>
<dbReference type="InterPro" id="IPR049270">
    <property type="entry name" value="CFAP58_CC"/>
</dbReference>
<organism evidence="4 5">
    <name type="scientific">Astrephomene gubernaculifera</name>
    <dbReference type="NCBI Taxonomy" id="47775"/>
    <lineage>
        <taxon>Eukaryota</taxon>
        <taxon>Viridiplantae</taxon>
        <taxon>Chlorophyta</taxon>
        <taxon>core chlorophytes</taxon>
        <taxon>Chlorophyceae</taxon>
        <taxon>CS clade</taxon>
        <taxon>Chlamydomonadales</taxon>
        <taxon>Astrephomenaceae</taxon>
        <taxon>Astrephomene</taxon>
    </lineage>
</organism>
<comment type="caution">
    <text evidence="4">The sequence shown here is derived from an EMBL/GenBank/DDBJ whole genome shotgun (WGS) entry which is preliminary data.</text>
</comment>
<evidence type="ECO:0000256" key="1">
    <source>
        <dbReference type="ARBA" id="ARBA00023054"/>
    </source>
</evidence>
<dbReference type="PANTHER" id="PTHR32083:SF34">
    <property type="entry name" value="COILED-COIL DOMAIN-CONTAINING PROTEIN 146"/>
    <property type="match status" value="1"/>
</dbReference>
<feature type="coiled-coil region" evidence="2">
    <location>
        <begin position="692"/>
        <end position="759"/>
    </location>
</feature>
<feature type="domain" description="Cilia- and flagella-associated protein 58 central coiled coil" evidence="3">
    <location>
        <begin position="386"/>
        <end position="678"/>
    </location>
</feature>
<reference evidence="4 5" key="1">
    <citation type="journal article" date="2021" name="Sci. Rep.">
        <title>Genome sequencing of the multicellular alga Astrephomene provides insights into convergent evolution of germ-soma differentiation.</title>
        <authorList>
            <person name="Yamashita S."/>
            <person name="Yamamoto K."/>
            <person name="Matsuzaki R."/>
            <person name="Suzuki S."/>
            <person name="Yamaguchi H."/>
            <person name="Hirooka S."/>
            <person name="Minakuchi Y."/>
            <person name="Miyagishima S."/>
            <person name="Kawachi M."/>
            <person name="Toyoda A."/>
            <person name="Nozaki H."/>
        </authorList>
    </citation>
    <scope>NUCLEOTIDE SEQUENCE [LARGE SCALE GENOMIC DNA]</scope>
    <source>
        <strain evidence="4 5">NIES-4017</strain>
    </source>
</reference>
<evidence type="ECO:0000313" key="5">
    <source>
        <dbReference type="Proteomes" id="UP001054857"/>
    </source>
</evidence>
<dbReference type="GO" id="GO:0005856">
    <property type="term" value="C:cytoskeleton"/>
    <property type="evidence" value="ECO:0007669"/>
    <property type="project" value="TreeGrafter"/>
</dbReference>
<feature type="coiled-coil region" evidence="2">
    <location>
        <begin position="234"/>
        <end position="261"/>
    </location>
</feature>
<keyword evidence="1 2" id="KW-0175">Coiled coil</keyword>
<gene>
    <name evidence="4" type="ORF">Agub_g3858</name>
</gene>
<evidence type="ECO:0000256" key="2">
    <source>
        <dbReference type="SAM" id="Coils"/>
    </source>
</evidence>
<feature type="coiled-coil region" evidence="2">
    <location>
        <begin position="353"/>
        <end position="436"/>
    </location>
</feature>
<dbReference type="PANTHER" id="PTHR32083">
    <property type="entry name" value="CILIA AND FLAGELLA-ASSOCIATED PROTEIN 58-RELATED"/>
    <property type="match status" value="1"/>
</dbReference>
<name>A0AAD3DLX7_9CHLO</name>
<accession>A0AAD3DLX7</accession>
<sequence>MEGDAASLLEDVTSSEAFKVLNELLAAGRISAQQADTAKSRYTILHGALVKALQTEKELLEQAKALKRQKEDQDAAMAIAGSGSGASGSGSGGAAVVEDIDQLREDVEAALGEAALAQERQQLLQLEVTDLQRQRNELGSRMEELACEHAAALQPVISAARGEAAALAEEVEEERRKVEAARAELDGARSRLSSVLSDSSSLSEGKAVEKANLVRIDPLPEKARRQAEAVGSILKSVQSQLESANNRLSEHEAAFKAAAAREYELLEEHGRMMAALERGRVQVEAKARHADDIRKDVELASIEADKILTDQVELDLRVKNLSVELKAEGDHLNRRQREKDLMLRQYRLADSQLKEARDALPNLRFQVEQLHRDVTSLEARRKTQSRELQEVKRELDIQMASFLHEEADGKDKVALFQLTYKEVAALEAELASLKREEAERDMILRDLGSQRDRIALSIAQKLSRVKEVQMTSRIKEVELAELKKIRKEVGRRIRDFEKLYDLVKNQRNKFVNLIQAASQSTTEMKDKLKVLQNELDILQNEVAVKDKLLQQQHTQHQANIAERDQLRVELGRLGMVFRDKQSVVDEQISEVDKLNAIINGCEKEMLRLKKQYELVIEARNYTGIMLIDRNDELCVLYEKANIQDAVIKGGQLELMRRDDEARLLRLEVAELDRSICVMRRLVPSVPLLDTDVAALQKALFEARREAEALSLALESPANSGRWRMLEGKIPDREELSAKIQALEERLNDKKEQLLEKELILEEITSLSDKLRVQAAEGRADTLELAQRVNEYQSKLRAVTRKIMATVSELSMYQASALKLGAEKEELEAAVDVAAQRLEAGQPPTDDAEREWARLERERETLEVLDDERRMVAETLEARISQVQSTAEPRPNAYIPESLGIPKPYGFFAPFKPQEPGSTMRHIRKPVPKEVII</sequence>
<feature type="coiled-coil region" evidence="2">
    <location>
        <begin position="584"/>
        <end position="611"/>
    </location>
</feature>
<proteinExistence type="predicted"/>